<dbReference type="InterPro" id="IPR010156">
    <property type="entry name" value="CRISPR-assoc_prot_Cas6"/>
</dbReference>
<evidence type="ECO:0000256" key="1">
    <source>
        <dbReference type="ARBA" id="ARBA00005937"/>
    </source>
</evidence>
<name>A0ABZ0U2F6_9FIRM</name>
<organism evidence="6 7">
    <name type="scientific">Anaerocellum danielii</name>
    <dbReference type="NCBI Taxonomy" id="1387557"/>
    <lineage>
        <taxon>Bacteria</taxon>
        <taxon>Bacillati</taxon>
        <taxon>Bacillota</taxon>
        <taxon>Bacillota incertae sedis</taxon>
        <taxon>Caldicellulosiruptorales</taxon>
        <taxon>Caldicellulosiruptoraceae</taxon>
        <taxon>Anaerocellum</taxon>
    </lineage>
</organism>
<evidence type="ECO:0000256" key="2">
    <source>
        <dbReference type="ARBA" id="ARBA00022884"/>
    </source>
</evidence>
<dbReference type="InterPro" id="IPR049435">
    <property type="entry name" value="Cas_Cas6_C"/>
</dbReference>
<dbReference type="InterPro" id="IPR045747">
    <property type="entry name" value="CRISPR-assoc_prot_Cas6_N_sf"/>
</dbReference>
<evidence type="ECO:0000259" key="5">
    <source>
        <dbReference type="Pfam" id="PF01881"/>
    </source>
</evidence>
<feature type="domain" description="CRISPR associated protein Cas6 C-terminal" evidence="5">
    <location>
        <begin position="123"/>
        <end position="237"/>
    </location>
</feature>
<dbReference type="EMBL" id="CP139957">
    <property type="protein sequence ID" value="WPX08788.1"/>
    <property type="molecule type" value="Genomic_DNA"/>
</dbReference>
<dbReference type="Proteomes" id="UP001322744">
    <property type="component" value="Chromosome"/>
</dbReference>
<evidence type="ECO:0000256" key="4">
    <source>
        <dbReference type="PIRNR" id="PIRNR005054"/>
    </source>
</evidence>
<evidence type="ECO:0000256" key="3">
    <source>
        <dbReference type="ARBA" id="ARBA00023118"/>
    </source>
</evidence>
<comment type="similarity">
    <text evidence="1 4">Belongs to the CRISPR-associated protein Cas6/Cse3/CasE family.</text>
</comment>
<dbReference type="RefSeq" id="WP_045173335.1">
    <property type="nucleotide sequence ID" value="NZ_CP139957.1"/>
</dbReference>
<gene>
    <name evidence="6" type="primary">cas6</name>
    <name evidence="6" type="ORF">SOJ16_002698</name>
</gene>
<dbReference type="PANTHER" id="PTHR36984:SF1">
    <property type="entry name" value="CRISPR-ASSOCIATED ENDORIBONUCLEASE CAS6 1"/>
    <property type="match status" value="1"/>
</dbReference>
<sequence>MRFKLKLTNEKEARIKVDYCMELARSINMLLDSEYLRYIENGAYLLNRKIYKPWTFSRLFFEKYSFANKEIRVLPGNSYLIVSTIDDNFAYYFLKGILKEKCLKMGEAIFELRSISVLDQPQRKQIVCRTLSPIIIKEIRGIEHNCSEFAAYFVEGIKKNLISKAKAFRNISVLPEKIEIQIVNNEKIKRKILHIKNELYIGYDLLLKIKSIPEIIEIAYNCGLGVKNALGFGCIEVIPPPAERVLISYEK</sequence>
<keyword evidence="7" id="KW-1185">Reference proteome</keyword>
<dbReference type="Pfam" id="PF01881">
    <property type="entry name" value="Cas_Cas6_C"/>
    <property type="match status" value="1"/>
</dbReference>
<evidence type="ECO:0000313" key="7">
    <source>
        <dbReference type="Proteomes" id="UP001322744"/>
    </source>
</evidence>
<dbReference type="NCBIfam" id="TIGR01877">
    <property type="entry name" value="cas_cas6"/>
    <property type="match status" value="1"/>
</dbReference>
<dbReference type="CDD" id="cd21140">
    <property type="entry name" value="Cas6_I-like"/>
    <property type="match status" value="1"/>
</dbReference>
<dbReference type="PIRSF" id="PIRSF005054">
    <property type="entry name" value="PF1131"/>
    <property type="match status" value="1"/>
</dbReference>
<protein>
    <recommendedName>
        <fullName evidence="4">CRISPR-associated endoribonuclease</fullName>
    </recommendedName>
</protein>
<dbReference type="PANTHER" id="PTHR36984">
    <property type="entry name" value="CRISPR-ASSOCIATED ENDORIBONUCLEASE CAS6 1"/>
    <property type="match status" value="1"/>
</dbReference>
<proteinExistence type="inferred from homology"/>
<accession>A0ABZ0U2F6</accession>
<keyword evidence="3" id="KW-0051">Antiviral defense</keyword>
<dbReference type="Gene3D" id="3.30.70.1900">
    <property type="match status" value="1"/>
</dbReference>
<evidence type="ECO:0000313" key="6">
    <source>
        <dbReference type="EMBL" id="WPX08788.1"/>
    </source>
</evidence>
<comment type="function">
    <text evidence="4">CRISPR (clustered regularly interspaced short palindromic repeat), is an adaptive immune system that provides protection against mobile genetic elements (viruses, transposable elements and conjugative plasmids). CRISPR clusters contain sequences complementary to antecedent mobile elements and target invading nucleic acids. CRISPR clusters are transcribed and processed into CRISPR RNA (crRNA).</text>
</comment>
<reference evidence="6 7" key="1">
    <citation type="submission" date="2023-12" db="EMBL/GenBank/DDBJ databases">
        <authorList>
            <person name="Manesh M.J.H."/>
            <person name="Bing R.G."/>
            <person name="Willard D.J."/>
            <person name="Kelly R.M."/>
        </authorList>
    </citation>
    <scope>NUCLEOTIDE SEQUENCE [LARGE SCALE GENOMIC DNA]</scope>
    <source>
        <strain evidence="6 7">DSM 8977</strain>
    </source>
</reference>
<dbReference type="Gene3D" id="3.30.70.1890">
    <property type="match status" value="1"/>
</dbReference>
<keyword evidence="2" id="KW-0694">RNA-binding</keyword>